<dbReference type="SMART" id="SM00320">
    <property type="entry name" value="WD40"/>
    <property type="match status" value="2"/>
</dbReference>
<evidence type="ECO:0000256" key="3">
    <source>
        <dbReference type="PROSITE-ProRule" id="PRU00221"/>
    </source>
</evidence>
<dbReference type="InterPro" id="IPR045151">
    <property type="entry name" value="DCAF8"/>
</dbReference>
<dbReference type="Gene3D" id="2.130.10.10">
    <property type="entry name" value="YVTN repeat-like/Quinoprotein amine dehydrogenase"/>
    <property type="match status" value="1"/>
</dbReference>
<evidence type="ECO:0000256" key="2">
    <source>
        <dbReference type="ARBA" id="ARBA00022737"/>
    </source>
</evidence>
<evidence type="ECO:0000256" key="1">
    <source>
        <dbReference type="ARBA" id="ARBA00022574"/>
    </source>
</evidence>
<gene>
    <name evidence="5" type="ORF">TRAPUB_13856</name>
</gene>
<dbReference type="InterPro" id="IPR001680">
    <property type="entry name" value="WD40_rpt"/>
</dbReference>
<keyword evidence="6" id="KW-1185">Reference proteome</keyword>
<evidence type="ECO:0000256" key="4">
    <source>
        <dbReference type="SAM" id="Phobius"/>
    </source>
</evidence>
<dbReference type="GO" id="GO:0005737">
    <property type="term" value="C:cytoplasm"/>
    <property type="evidence" value="ECO:0007669"/>
    <property type="project" value="TreeGrafter"/>
</dbReference>
<dbReference type="PROSITE" id="PS50082">
    <property type="entry name" value="WD_REPEATS_2"/>
    <property type="match status" value="1"/>
</dbReference>
<keyword evidence="2" id="KW-0677">Repeat</keyword>
<dbReference type="InterPro" id="IPR036322">
    <property type="entry name" value="WD40_repeat_dom_sf"/>
</dbReference>
<organism evidence="5 6">
    <name type="scientific">Trametes pubescens</name>
    <name type="common">White-rot fungus</name>
    <dbReference type="NCBI Taxonomy" id="154538"/>
    <lineage>
        <taxon>Eukaryota</taxon>
        <taxon>Fungi</taxon>
        <taxon>Dikarya</taxon>
        <taxon>Basidiomycota</taxon>
        <taxon>Agaricomycotina</taxon>
        <taxon>Agaricomycetes</taxon>
        <taxon>Polyporales</taxon>
        <taxon>Polyporaceae</taxon>
        <taxon>Trametes</taxon>
    </lineage>
</organism>
<evidence type="ECO:0000313" key="5">
    <source>
        <dbReference type="EMBL" id="OJT09660.1"/>
    </source>
</evidence>
<dbReference type="InterPro" id="IPR019775">
    <property type="entry name" value="WD40_repeat_CS"/>
</dbReference>
<dbReference type="PROSITE" id="PS00678">
    <property type="entry name" value="WD_REPEATS_1"/>
    <property type="match status" value="1"/>
</dbReference>
<keyword evidence="4" id="KW-1133">Transmembrane helix</keyword>
<protein>
    <submittedName>
        <fullName evidence="5">Uncharacterized protein</fullName>
    </submittedName>
</protein>
<keyword evidence="4" id="KW-0812">Transmembrane</keyword>
<proteinExistence type="predicted"/>
<dbReference type="STRING" id="154538.A0A1M2VQ22"/>
<feature type="transmembrane region" description="Helical" evidence="4">
    <location>
        <begin position="285"/>
        <end position="305"/>
    </location>
</feature>
<dbReference type="OrthoDB" id="2627610at2759"/>
<sequence>MSDFRLSAYLHVRTLKNGHSDTVNYLAFSPNGAYLASGGEDHAVIIWNAQQGDLLFRLVFKSAVDVVIWHPVHPDTIILDFYVGNLVLPSPGDPVQVSEFVEQRERAVAVHFHKDGAALIVSYMAHGIIGGTALSPDHRRIVVYNLIDGLDVYALPPQKKAKVKMSFKLDAKPRQRHKMQVTYVNRGHGVVCGTTTGKISIWETHTGEVAQHLPHDEDVVQAICATIVDSTSWIATAPACRGQETYIKIWRAKIAHEDNEDRKESVIDLVHAVARSNRFKRSWKFILELLYIALCTTGCAIVGWVCYQVPWSVVWEALAAGCGQAYVSSKEYVALCGSWLYVGGVQVADLACFIASALEEWLRHILRKFLLHLIPELGENIRHGAADVPNGDL</sequence>
<keyword evidence="4" id="KW-0472">Membrane</keyword>
<dbReference type="Proteomes" id="UP000184267">
    <property type="component" value="Unassembled WGS sequence"/>
</dbReference>
<reference evidence="5 6" key="1">
    <citation type="submission" date="2016-10" db="EMBL/GenBank/DDBJ databases">
        <title>Genome sequence of the basidiomycete white-rot fungus Trametes pubescens.</title>
        <authorList>
            <person name="Makela M.R."/>
            <person name="Granchi Z."/>
            <person name="Peng M."/>
            <person name="De Vries R.P."/>
            <person name="Grigoriev I."/>
            <person name="Riley R."/>
            <person name="Hilden K."/>
        </authorList>
    </citation>
    <scope>NUCLEOTIDE SEQUENCE [LARGE SCALE GENOMIC DNA]</scope>
    <source>
        <strain evidence="5 6">FBCC735</strain>
    </source>
</reference>
<dbReference type="InterPro" id="IPR015943">
    <property type="entry name" value="WD40/YVTN_repeat-like_dom_sf"/>
</dbReference>
<evidence type="ECO:0000313" key="6">
    <source>
        <dbReference type="Proteomes" id="UP000184267"/>
    </source>
</evidence>
<dbReference type="PANTHER" id="PTHR15574">
    <property type="entry name" value="WD REPEAT DOMAIN-CONTAINING FAMILY"/>
    <property type="match status" value="1"/>
</dbReference>
<dbReference type="PROSITE" id="PS50294">
    <property type="entry name" value="WD_REPEATS_REGION"/>
    <property type="match status" value="1"/>
</dbReference>
<name>A0A1M2VQ22_TRAPU</name>
<feature type="repeat" description="WD" evidence="3">
    <location>
        <begin position="16"/>
        <end position="57"/>
    </location>
</feature>
<dbReference type="Pfam" id="PF00400">
    <property type="entry name" value="WD40"/>
    <property type="match status" value="1"/>
</dbReference>
<dbReference type="AlphaFoldDB" id="A0A1M2VQ22"/>
<dbReference type="EMBL" id="MNAD01000891">
    <property type="protein sequence ID" value="OJT09660.1"/>
    <property type="molecule type" value="Genomic_DNA"/>
</dbReference>
<dbReference type="GO" id="GO:0080008">
    <property type="term" value="C:Cul4-RING E3 ubiquitin ligase complex"/>
    <property type="evidence" value="ECO:0007669"/>
    <property type="project" value="TreeGrafter"/>
</dbReference>
<dbReference type="SUPFAM" id="SSF50978">
    <property type="entry name" value="WD40 repeat-like"/>
    <property type="match status" value="1"/>
</dbReference>
<accession>A0A1M2VQ22</accession>
<keyword evidence="1 3" id="KW-0853">WD repeat</keyword>
<comment type="caution">
    <text evidence="5">The sequence shown here is derived from an EMBL/GenBank/DDBJ whole genome shotgun (WGS) entry which is preliminary data.</text>
</comment>